<reference evidence="5 6" key="1">
    <citation type="submission" date="2009-11" db="EMBL/GenBank/DDBJ databases">
        <title>Annotation of Allomyces macrogynus ATCC 38327.</title>
        <authorList>
            <consortium name="The Broad Institute Genome Sequencing Platform"/>
            <person name="Russ C."/>
            <person name="Cuomo C."/>
            <person name="Burger G."/>
            <person name="Gray M.W."/>
            <person name="Holland P.W.H."/>
            <person name="King N."/>
            <person name="Lang F.B.F."/>
            <person name="Roger A.J."/>
            <person name="Ruiz-Trillo I."/>
            <person name="Young S.K."/>
            <person name="Zeng Q."/>
            <person name="Gargeya S."/>
            <person name="Fitzgerald M."/>
            <person name="Haas B."/>
            <person name="Abouelleil A."/>
            <person name="Alvarado L."/>
            <person name="Arachchi H.M."/>
            <person name="Berlin A."/>
            <person name="Chapman S.B."/>
            <person name="Gearin G."/>
            <person name="Goldberg J."/>
            <person name="Griggs A."/>
            <person name="Gujja S."/>
            <person name="Hansen M."/>
            <person name="Heiman D."/>
            <person name="Howarth C."/>
            <person name="Larimer J."/>
            <person name="Lui A."/>
            <person name="MacDonald P.J.P."/>
            <person name="McCowen C."/>
            <person name="Montmayeur A."/>
            <person name="Murphy C."/>
            <person name="Neiman D."/>
            <person name="Pearson M."/>
            <person name="Priest M."/>
            <person name="Roberts A."/>
            <person name="Saif S."/>
            <person name="Shea T."/>
            <person name="Sisk P."/>
            <person name="Stolte C."/>
            <person name="Sykes S."/>
            <person name="Wortman J."/>
            <person name="Nusbaum C."/>
            <person name="Birren B."/>
        </authorList>
    </citation>
    <scope>NUCLEOTIDE SEQUENCE [LARGE SCALE GENOMIC DNA]</scope>
    <source>
        <strain evidence="5 6">ATCC 38327</strain>
    </source>
</reference>
<sequence>MRHGLALRKLGRDSSHRRALLRNLVSALVLHDRITTTLPKAKEAQALADKMITLAKKNTPQARKAAAAFLFQHSITMPKLFDALAARYATRPGGYTRIIKTGFNPRDSSPTAILEYVDAPGDTKIAMAKQQLPALHSKQKQLRAQLREVEGVTARAGKDKPWLDGETKGNLLRRMHALEKVESKLTRVAQMPFLPEGYEEVKTLKKGQEIRVDKKVWVEALGDRDRHGKPRHVVKVKRRTSIVEVDKVSIKDKKRTKITNQHLAV</sequence>
<evidence type="ECO:0000256" key="4">
    <source>
        <dbReference type="RuleBase" id="RU000660"/>
    </source>
</evidence>
<evidence type="ECO:0000256" key="1">
    <source>
        <dbReference type="ARBA" id="ARBA00008777"/>
    </source>
</evidence>
<dbReference type="Gene3D" id="3.90.1030.10">
    <property type="entry name" value="Ribosomal protein L17"/>
    <property type="match status" value="1"/>
</dbReference>
<dbReference type="GO" id="GO:0005762">
    <property type="term" value="C:mitochondrial large ribosomal subunit"/>
    <property type="evidence" value="ECO:0007669"/>
    <property type="project" value="TreeGrafter"/>
</dbReference>
<dbReference type="STRING" id="578462.A0A0L0SHB0"/>
<dbReference type="GO" id="GO:0003735">
    <property type="term" value="F:structural constituent of ribosome"/>
    <property type="evidence" value="ECO:0007669"/>
    <property type="project" value="InterPro"/>
</dbReference>
<dbReference type="Proteomes" id="UP000054350">
    <property type="component" value="Unassembled WGS sequence"/>
</dbReference>
<proteinExistence type="inferred from homology"/>
<dbReference type="NCBIfam" id="TIGR00059">
    <property type="entry name" value="L17"/>
    <property type="match status" value="1"/>
</dbReference>
<evidence type="ECO:0000256" key="2">
    <source>
        <dbReference type="ARBA" id="ARBA00022980"/>
    </source>
</evidence>
<evidence type="ECO:0000256" key="3">
    <source>
        <dbReference type="ARBA" id="ARBA00023274"/>
    </source>
</evidence>
<dbReference type="PROSITE" id="PS01167">
    <property type="entry name" value="RIBOSOMAL_L17"/>
    <property type="match status" value="1"/>
</dbReference>
<dbReference type="EMBL" id="GG745339">
    <property type="protein sequence ID" value="KNE61898.1"/>
    <property type="molecule type" value="Genomic_DNA"/>
</dbReference>
<protein>
    <submittedName>
        <fullName evidence="5">Ribosomal protein L17</fullName>
    </submittedName>
</protein>
<keyword evidence="6" id="KW-1185">Reference proteome</keyword>
<dbReference type="OrthoDB" id="275000at2759"/>
<dbReference type="SUPFAM" id="SSF64263">
    <property type="entry name" value="Prokaryotic ribosomal protein L17"/>
    <property type="match status" value="1"/>
</dbReference>
<dbReference type="InterPro" id="IPR036373">
    <property type="entry name" value="Ribosomal_bL17_sf"/>
</dbReference>
<dbReference type="InterPro" id="IPR000456">
    <property type="entry name" value="Ribosomal_bL17"/>
</dbReference>
<gene>
    <name evidence="5" type="ORF">AMAG_07167</name>
</gene>
<name>A0A0L0SHB0_ALLM3</name>
<dbReference type="AlphaFoldDB" id="A0A0L0SHB0"/>
<dbReference type="PANTHER" id="PTHR14413:SF16">
    <property type="entry name" value="LARGE RIBOSOMAL SUBUNIT PROTEIN BL17M"/>
    <property type="match status" value="1"/>
</dbReference>
<comment type="similarity">
    <text evidence="1 4">Belongs to the bacterial ribosomal protein bL17 family.</text>
</comment>
<reference evidence="6" key="2">
    <citation type="submission" date="2009-11" db="EMBL/GenBank/DDBJ databases">
        <title>The Genome Sequence of Allomyces macrogynus strain ATCC 38327.</title>
        <authorList>
            <consortium name="The Broad Institute Genome Sequencing Platform"/>
            <person name="Russ C."/>
            <person name="Cuomo C."/>
            <person name="Shea T."/>
            <person name="Young S.K."/>
            <person name="Zeng Q."/>
            <person name="Koehrsen M."/>
            <person name="Haas B."/>
            <person name="Borodovsky M."/>
            <person name="Guigo R."/>
            <person name="Alvarado L."/>
            <person name="Berlin A."/>
            <person name="Borenstein D."/>
            <person name="Chen Z."/>
            <person name="Engels R."/>
            <person name="Freedman E."/>
            <person name="Gellesch M."/>
            <person name="Goldberg J."/>
            <person name="Griggs A."/>
            <person name="Gujja S."/>
            <person name="Heiman D."/>
            <person name="Hepburn T."/>
            <person name="Howarth C."/>
            <person name="Jen D."/>
            <person name="Larson L."/>
            <person name="Lewis B."/>
            <person name="Mehta T."/>
            <person name="Park D."/>
            <person name="Pearson M."/>
            <person name="Roberts A."/>
            <person name="Saif S."/>
            <person name="Shenoy N."/>
            <person name="Sisk P."/>
            <person name="Stolte C."/>
            <person name="Sykes S."/>
            <person name="Walk T."/>
            <person name="White J."/>
            <person name="Yandava C."/>
            <person name="Burger G."/>
            <person name="Gray M.W."/>
            <person name="Holland P.W.H."/>
            <person name="King N."/>
            <person name="Lang F.B.F."/>
            <person name="Roger A.J."/>
            <person name="Ruiz-Trillo I."/>
            <person name="Lander E."/>
            <person name="Nusbaum C."/>
        </authorList>
    </citation>
    <scope>NUCLEOTIDE SEQUENCE [LARGE SCALE GENOMIC DNA]</scope>
    <source>
        <strain evidence="6">ATCC 38327</strain>
    </source>
</reference>
<dbReference type="HAMAP" id="MF_01368">
    <property type="entry name" value="Ribosomal_bL17"/>
    <property type="match status" value="1"/>
</dbReference>
<dbReference type="InterPro" id="IPR047859">
    <property type="entry name" value="Ribosomal_bL17_CS"/>
</dbReference>
<evidence type="ECO:0000313" key="6">
    <source>
        <dbReference type="Proteomes" id="UP000054350"/>
    </source>
</evidence>
<dbReference type="eggNOG" id="KOG3280">
    <property type="taxonomic scope" value="Eukaryota"/>
</dbReference>
<organism evidence="5 6">
    <name type="scientific">Allomyces macrogynus (strain ATCC 38327)</name>
    <name type="common">Allomyces javanicus var. macrogynus</name>
    <dbReference type="NCBI Taxonomy" id="578462"/>
    <lineage>
        <taxon>Eukaryota</taxon>
        <taxon>Fungi</taxon>
        <taxon>Fungi incertae sedis</taxon>
        <taxon>Blastocladiomycota</taxon>
        <taxon>Blastocladiomycetes</taxon>
        <taxon>Blastocladiales</taxon>
        <taxon>Blastocladiaceae</taxon>
        <taxon>Allomyces</taxon>
    </lineage>
</organism>
<evidence type="ECO:0000313" key="5">
    <source>
        <dbReference type="EMBL" id="KNE61898.1"/>
    </source>
</evidence>
<dbReference type="VEuPathDB" id="FungiDB:AMAG_07167"/>
<dbReference type="GO" id="GO:0006412">
    <property type="term" value="P:translation"/>
    <property type="evidence" value="ECO:0007669"/>
    <property type="project" value="InterPro"/>
</dbReference>
<dbReference type="Pfam" id="PF01196">
    <property type="entry name" value="Ribosomal_L17"/>
    <property type="match status" value="1"/>
</dbReference>
<dbReference type="PANTHER" id="PTHR14413">
    <property type="entry name" value="RIBOSOMAL PROTEIN L17"/>
    <property type="match status" value="1"/>
</dbReference>
<keyword evidence="3 4" id="KW-0687">Ribonucleoprotein</keyword>
<accession>A0A0L0SHB0</accession>
<keyword evidence="2 4" id="KW-0689">Ribosomal protein</keyword>